<dbReference type="SUPFAM" id="SSF48403">
    <property type="entry name" value="Ankyrin repeat"/>
    <property type="match status" value="1"/>
</dbReference>
<keyword evidence="4" id="KW-1185">Reference proteome</keyword>
<sequence length="595" mass="68141">MADPLSILGGISAGGHLLGAIAKTITAISTLCENFRDAPRQLLRIQDRLILIRDILNDVESQVRELTDGDLLSEELRKSLHLTLVTILADVEKLQKLVPHLTRSSSSIRTRLQWTVFRQKLSNKELEQIAQAEVSLMDILQVLISRSVLTILKESRERKHQSRHVQVISRTNDRRPGIRRVHSMVLDVHSIWRWMGLVRAFTYVMDAQQAWRSRLVLGIQPPTWTWLQSVLLQIDLAASINGVWGFRITSGHLYVHNRVSIESPFMRACQEGDIALMEQSLVDQPWALRNKVINTGETPLLGAKSVHAKLAITSQNLEAVRWLLEQGADPNDGDDDQVLPVFSTLRMQPRRIRHFVQLPPIWDSWFECLRLLTRHGASVHEVARGKTMGMLDITRRYRRLPLPDYTVDYINLLRCENYVDFDACDEDGWSALAGALRSPSRGLSALQSLVASGVDISRILDDGRSYLALAAELSRNVEVLRYVYDNGCGSHLNRQDKWGWTALHYCVFEECRREHDAEIRKVQFLLEKGAKVDIEARENQRIPIPTLGRDRFTPVEMADHFEKRWEWCTSVPTLLRTYSCDKDVFYDALESHENV</sequence>
<evidence type="ECO:0000313" key="4">
    <source>
        <dbReference type="Proteomes" id="UP001148614"/>
    </source>
</evidence>
<evidence type="ECO:0008006" key="5">
    <source>
        <dbReference type="Google" id="ProtNLM"/>
    </source>
</evidence>
<evidence type="ECO:0000256" key="1">
    <source>
        <dbReference type="ARBA" id="ARBA00022737"/>
    </source>
</evidence>
<evidence type="ECO:0000256" key="2">
    <source>
        <dbReference type="ARBA" id="ARBA00023043"/>
    </source>
</evidence>
<name>A0A9W8N989_9PEZI</name>
<dbReference type="Pfam" id="PF00023">
    <property type="entry name" value="Ank"/>
    <property type="match status" value="1"/>
</dbReference>
<dbReference type="Pfam" id="PF12796">
    <property type="entry name" value="Ank_2"/>
    <property type="match status" value="1"/>
</dbReference>
<dbReference type="PANTHER" id="PTHR24189">
    <property type="entry name" value="MYOTROPHIN"/>
    <property type="match status" value="1"/>
</dbReference>
<dbReference type="InterPro" id="IPR036770">
    <property type="entry name" value="Ankyrin_rpt-contain_sf"/>
</dbReference>
<protein>
    <recommendedName>
        <fullName evidence="5">Fungal N-terminal domain-containing protein</fullName>
    </recommendedName>
</protein>
<proteinExistence type="predicted"/>
<keyword evidence="1" id="KW-0677">Repeat</keyword>
<evidence type="ECO:0000313" key="3">
    <source>
        <dbReference type="EMBL" id="KAJ3563736.1"/>
    </source>
</evidence>
<organism evidence="3 4">
    <name type="scientific">Xylaria arbuscula</name>
    <dbReference type="NCBI Taxonomy" id="114810"/>
    <lineage>
        <taxon>Eukaryota</taxon>
        <taxon>Fungi</taxon>
        <taxon>Dikarya</taxon>
        <taxon>Ascomycota</taxon>
        <taxon>Pezizomycotina</taxon>
        <taxon>Sordariomycetes</taxon>
        <taxon>Xylariomycetidae</taxon>
        <taxon>Xylariales</taxon>
        <taxon>Xylariaceae</taxon>
        <taxon>Xylaria</taxon>
    </lineage>
</organism>
<gene>
    <name evidence="3" type="ORF">NPX13_g8091</name>
</gene>
<dbReference type="EMBL" id="JANPWZ010001713">
    <property type="protein sequence ID" value="KAJ3563736.1"/>
    <property type="molecule type" value="Genomic_DNA"/>
</dbReference>
<dbReference type="InterPro" id="IPR050745">
    <property type="entry name" value="Multifunctional_regulatory"/>
</dbReference>
<keyword evidence="2" id="KW-0040">ANK repeat</keyword>
<dbReference type="SMART" id="SM00248">
    <property type="entry name" value="ANK"/>
    <property type="match status" value="4"/>
</dbReference>
<dbReference type="InterPro" id="IPR002110">
    <property type="entry name" value="Ankyrin_rpt"/>
</dbReference>
<reference evidence="3" key="1">
    <citation type="submission" date="2022-07" db="EMBL/GenBank/DDBJ databases">
        <title>Genome Sequence of Xylaria arbuscula.</title>
        <authorList>
            <person name="Buettner E."/>
        </authorList>
    </citation>
    <scope>NUCLEOTIDE SEQUENCE</scope>
    <source>
        <strain evidence="3">VT107</strain>
    </source>
</reference>
<dbReference type="AlphaFoldDB" id="A0A9W8N989"/>
<comment type="caution">
    <text evidence="3">The sequence shown here is derived from an EMBL/GenBank/DDBJ whole genome shotgun (WGS) entry which is preliminary data.</text>
</comment>
<accession>A0A9W8N989</accession>
<dbReference type="Gene3D" id="1.25.40.20">
    <property type="entry name" value="Ankyrin repeat-containing domain"/>
    <property type="match status" value="2"/>
</dbReference>
<dbReference type="Proteomes" id="UP001148614">
    <property type="component" value="Unassembled WGS sequence"/>
</dbReference>